<gene>
    <name evidence="2" type="ORF">AABB24_038687</name>
</gene>
<name>A0ABD2QZA8_9SOLN</name>
<protein>
    <submittedName>
        <fullName evidence="2">Uncharacterized protein</fullName>
    </submittedName>
</protein>
<dbReference type="AlphaFoldDB" id="A0ABD2QZA8"/>
<reference evidence="2 3" key="1">
    <citation type="submission" date="2024-05" db="EMBL/GenBank/DDBJ databases">
        <title>De novo assembly of an allotetraploid wild potato.</title>
        <authorList>
            <person name="Hosaka A.J."/>
        </authorList>
    </citation>
    <scope>NUCLEOTIDE SEQUENCE [LARGE SCALE GENOMIC DNA]</scope>
    <source>
        <tissue evidence="2">Young leaves</tissue>
    </source>
</reference>
<evidence type="ECO:0000313" key="3">
    <source>
        <dbReference type="Proteomes" id="UP001627284"/>
    </source>
</evidence>
<feature type="transmembrane region" description="Helical" evidence="1">
    <location>
        <begin position="12"/>
        <end position="34"/>
    </location>
</feature>
<evidence type="ECO:0000313" key="2">
    <source>
        <dbReference type="EMBL" id="KAL3324703.1"/>
    </source>
</evidence>
<sequence>LVKLIYFHSQNMVTFCFQLILFSIIANLIFVVAARNYPTNMSPSFPLPPNVCTLLRYHLHLLVDTPPLSSLPSVLPRVRKLLPLTTPLLSSSSPLPSYVLESSHLQPLIQLPSSRIVQQVPSYDLEISLLQYLMVCLLFWTLDMFHKLNWYCCWV</sequence>
<dbReference type="Proteomes" id="UP001627284">
    <property type="component" value="Unassembled WGS sequence"/>
</dbReference>
<comment type="caution">
    <text evidence="2">The sequence shown here is derived from an EMBL/GenBank/DDBJ whole genome shotgun (WGS) entry which is preliminary data.</text>
</comment>
<keyword evidence="1" id="KW-1133">Transmembrane helix</keyword>
<proteinExistence type="predicted"/>
<keyword evidence="3" id="KW-1185">Reference proteome</keyword>
<accession>A0ABD2QZA8</accession>
<keyword evidence="1" id="KW-0812">Transmembrane</keyword>
<keyword evidence="1" id="KW-0472">Membrane</keyword>
<dbReference type="EMBL" id="JBJKTR010000023">
    <property type="protein sequence ID" value="KAL3324703.1"/>
    <property type="molecule type" value="Genomic_DNA"/>
</dbReference>
<evidence type="ECO:0000256" key="1">
    <source>
        <dbReference type="SAM" id="Phobius"/>
    </source>
</evidence>
<organism evidence="2 3">
    <name type="scientific">Solanum stoloniferum</name>
    <dbReference type="NCBI Taxonomy" id="62892"/>
    <lineage>
        <taxon>Eukaryota</taxon>
        <taxon>Viridiplantae</taxon>
        <taxon>Streptophyta</taxon>
        <taxon>Embryophyta</taxon>
        <taxon>Tracheophyta</taxon>
        <taxon>Spermatophyta</taxon>
        <taxon>Magnoliopsida</taxon>
        <taxon>eudicotyledons</taxon>
        <taxon>Gunneridae</taxon>
        <taxon>Pentapetalae</taxon>
        <taxon>asterids</taxon>
        <taxon>lamiids</taxon>
        <taxon>Solanales</taxon>
        <taxon>Solanaceae</taxon>
        <taxon>Solanoideae</taxon>
        <taxon>Solaneae</taxon>
        <taxon>Solanum</taxon>
    </lineage>
</organism>
<feature type="non-terminal residue" evidence="2">
    <location>
        <position position="1"/>
    </location>
</feature>